<reference evidence="1 2" key="1">
    <citation type="submission" date="2015-04" db="EMBL/GenBank/DDBJ databases">
        <title>Draft genome sequence of bacteremic isolate Catabacter hongkongensis type strain HKU16T.</title>
        <authorList>
            <person name="Lau S.K."/>
            <person name="Teng J.L."/>
            <person name="Huang Y."/>
            <person name="Curreem S.O."/>
            <person name="Tsui S.K."/>
            <person name="Woo P.C."/>
        </authorList>
    </citation>
    <scope>NUCLEOTIDE SEQUENCE [LARGE SCALE GENOMIC DNA]</scope>
    <source>
        <strain evidence="1 2">HKU16</strain>
    </source>
</reference>
<dbReference type="STRING" id="270498.CHK_2050"/>
<dbReference type="EMBL" id="LAYJ01000111">
    <property type="protein sequence ID" value="KKI50458.1"/>
    <property type="molecule type" value="Genomic_DNA"/>
</dbReference>
<accession>A0A0M2NE44</accession>
<dbReference type="OrthoDB" id="1837370at2"/>
<comment type="caution">
    <text evidence="1">The sequence shown here is derived from an EMBL/GenBank/DDBJ whole genome shotgun (WGS) entry which is preliminary data.</text>
</comment>
<dbReference type="Proteomes" id="UP000034076">
    <property type="component" value="Unassembled WGS sequence"/>
</dbReference>
<proteinExistence type="predicted"/>
<organism evidence="1 2">
    <name type="scientific">Christensenella hongkongensis</name>
    <dbReference type="NCBI Taxonomy" id="270498"/>
    <lineage>
        <taxon>Bacteria</taxon>
        <taxon>Bacillati</taxon>
        <taxon>Bacillota</taxon>
        <taxon>Clostridia</taxon>
        <taxon>Christensenellales</taxon>
        <taxon>Christensenellaceae</taxon>
        <taxon>Christensenella</taxon>
    </lineage>
</organism>
<dbReference type="AlphaFoldDB" id="A0A0M2NE44"/>
<evidence type="ECO:0000313" key="1">
    <source>
        <dbReference type="EMBL" id="KKI50458.1"/>
    </source>
</evidence>
<sequence length="288" mass="32695">MLRRNYVQNRDIEIPTPHQQVHPLRVLACMVDALRVQTGVMPQYYMLEGSSVLHILFYGSYFETDMLVEEYGPMLALAAQKTPLVVSGLTSGYENGEITVETENGNVIFQKYDATGEDFRALRNLCFCLRFAGEKDCALAREVLLQVEKPCAVLGSEWDEAPLARGLFADLELFYYRYAMLKPIGEGYRECISALGIEQIAGLWRAFLENGVSYEEFERFLELLQDGEETDVYSWEFALGLALEACGFETVLDETGFMIVDAQGKRRIFDFENGPAAERLLMKFLFPA</sequence>
<gene>
    <name evidence="1" type="ORF">CHK_2050</name>
</gene>
<keyword evidence="2" id="KW-1185">Reference proteome</keyword>
<dbReference type="RefSeq" id="WP_046443902.1">
    <property type="nucleotide sequence ID" value="NZ_JAXDTA010000107.1"/>
</dbReference>
<protein>
    <submittedName>
        <fullName evidence="1">Uncharacterized protein</fullName>
    </submittedName>
</protein>
<evidence type="ECO:0000313" key="2">
    <source>
        <dbReference type="Proteomes" id="UP000034076"/>
    </source>
</evidence>
<name>A0A0M2NE44_9FIRM</name>